<gene>
    <name evidence="1" type="ORF">MP1_gp0046</name>
</gene>
<evidence type="ECO:0000313" key="2">
    <source>
        <dbReference type="Proteomes" id="UP000203816"/>
    </source>
</evidence>
<accession>A0A192YA16</accession>
<proteinExistence type="predicted"/>
<organism evidence="1 2">
    <name type="scientific">Morganella phage vB_MmoM_MP1</name>
    <dbReference type="NCBI Taxonomy" id="1852628"/>
    <lineage>
        <taxon>Viruses</taxon>
        <taxon>Duplodnaviria</taxon>
        <taxon>Heunggongvirae</taxon>
        <taxon>Uroviricota</taxon>
        <taxon>Caudoviricetes</taxon>
        <taxon>Pantevenvirales</taxon>
        <taxon>Straboviridae</taxon>
        <taxon>Gualtarvirus</taxon>
        <taxon>Gualtarvirus mp1</taxon>
    </lineage>
</organism>
<name>A0A192YA16_9CAUD</name>
<reference evidence="1 2" key="1">
    <citation type="submission" date="2016-04" db="EMBL/GenBank/DDBJ databases">
        <title>Comparative genomics of Morganella phages MP1 and MP2 define new clades among the T4 and T7-like Viruses.</title>
        <authorList>
            <person name="Pinto G."/>
            <person name="Oliveira A."/>
            <person name="Malgorzata L."/>
            <person name="Kropinski A."/>
            <person name="Azeredo J."/>
        </authorList>
    </citation>
    <scope>NUCLEOTIDE SEQUENCE [LARGE SCALE GENOMIC DNA]</scope>
</reference>
<sequence>MINLDDYKLIAKVGPCDNRKATFEYTVVQDMRSTYHCQLIKPDFTDLRMFLSSIGVNLPFEIYTKKRGIQKPVLRIITDTAAEQEIFEIHKDAINEKFSALVR</sequence>
<keyword evidence="2" id="KW-1185">Reference proteome</keyword>
<dbReference type="Proteomes" id="UP000203816">
    <property type="component" value="Segment"/>
</dbReference>
<dbReference type="EMBL" id="KX078569">
    <property type="protein sequence ID" value="ANM46564.1"/>
    <property type="molecule type" value="Genomic_DNA"/>
</dbReference>
<dbReference type="KEGG" id="vg:29059385"/>
<protein>
    <submittedName>
        <fullName evidence="1">Uncharacterized protein</fullName>
    </submittedName>
</protein>
<evidence type="ECO:0000313" key="1">
    <source>
        <dbReference type="EMBL" id="ANM46564.1"/>
    </source>
</evidence>
<dbReference type="GeneID" id="29059385"/>
<dbReference type="RefSeq" id="YP_009279903.1">
    <property type="nucleotide sequence ID" value="NC_031020.1"/>
</dbReference>